<evidence type="ECO:0000259" key="2">
    <source>
        <dbReference type="Pfam" id="PF07833"/>
    </source>
</evidence>
<dbReference type="InterPro" id="IPR018711">
    <property type="entry name" value="NAGPA"/>
</dbReference>
<evidence type="ECO:0000256" key="1">
    <source>
        <dbReference type="SAM" id="SignalP"/>
    </source>
</evidence>
<feature type="chain" id="PRO_5039499259" evidence="1">
    <location>
        <begin position="27"/>
        <end position="524"/>
    </location>
</feature>
<accession>A0A9D1Z3H0</accession>
<sequence>MKKKHFLGVLLALCLVAGMLPAPAMAASSVVALKLGSPWCAVDTQVTQVDEDNAQVTPYAVQVNGGGYTLLPIRRVLEAFGGSVEWVPATGGVLCTLNGHQVELAPGSAEAVVDGQAVTMDVPAETKNDRTFVPVRFVSENLGLSVAYESTDQIVVVSAAPLEQSSLSSLESVKALKEKVASAQPTVQPVTYQEGSYALPSGTVSAKIITVNMSDPRVSVKSAIVGNKLNATADFASIASYSGGALAIINANFFESYEDIKDPIGPVMVNGSFVYGNSGSLTSLGITADGRMYYGRPSVFYRVITTDGGAAQQWSGYNLNVFDQYTDGSVIYTPARGESVPVTCAGAALTVRNGVTTDYRAVAAGETLAIPADGYVLWMGSAFTATNYYQVPELGRAVNLEPYLRVEDEEGFSLDGVTSLISGAPRLVKDGAIETYLDPGFTEARFTTSITPRTAVGTTADGKLLLVSVPSASIQQMRELMLQLGCQDAINLDGGASTAMYYNGQTLATPGRQLTTTLQVFVSG</sequence>
<dbReference type="PANTHER" id="PTHR40446:SF2">
    <property type="entry name" value="N-ACETYLGLUCOSAMINE-1-PHOSPHODIESTER ALPHA-N-ACETYLGLUCOSAMINIDASE"/>
    <property type="match status" value="1"/>
</dbReference>
<dbReference type="InterPro" id="IPR012854">
    <property type="entry name" value="Cu_amine_oxidase-like_N"/>
</dbReference>
<dbReference type="AlphaFoldDB" id="A0A9D1Z3H0"/>
<dbReference type="GO" id="GO:0016798">
    <property type="term" value="F:hydrolase activity, acting on glycosyl bonds"/>
    <property type="evidence" value="ECO:0007669"/>
    <property type="project" value="UniProtKB-KW"/>
</dbReference>
<dbReference type="Pfam" id="PF09992">
    <property type="entry name" value="NAGPA"/>
    <property type="match status" value="1"/>
</dbReference>
<dbReference type="EMBL" id="DXCX01000055">
    <property type="protein sequence ID" value="HIY73399.1"/>
    <property type="molecule type" value="Genomic_DNA"/>
</dbReference>
<proteinExistence type="predicted"/>
<reference evidence="4" key="1">
    <citation type="journal article" date="2021" name="PeerJ">
        <title>Extensive microbial diversity within the chicken gut microbiome revealed by metagenomics and culture.</title>
        <authorList>
            <person name="Gilroy R."/>
            <person name="Ravi A."/>
            <person name="Getino M."/>
            <person name="Pursley I."/>
            <person name="Horton D.L."/>
            <person name="Alikhan N.F."/>
            <person name="Baker D."/>
            <person name="Gharbi K."/>
            <person name="Hall N."/>
            <person name="Watson M."/>
            <person name="Adriaenssens E.M."/>
            <person name="Foster-Nyarko E."/>
            <person name="Jarju S."/>
            <person name="Secka A."/>
            <person name="Antonio M."/>
            <person name="Oren A."/>
            <person name="Chaudhuri R.R."/>
            <person name="La Ragione R."/>
            <person name="Hildebrand F."/>
            <person name="Pallen M.J."/>
        </authorList>
    </citation>
    <scope>NUCLEOTIDE SEQUENCE</scope>
    <source>
        <strain evidence="4">CHK33-7979</strain>
    </source>
</reference>
<gene>
    <name evidence="4" type="ORF">H9826_05425</name>
</gene>
<evidence type="ECO:0000313" key="4">
    <source>
        <dbReference type="EMBL" id="HIY73399.1"/>
    </source>
</evidence>
<reference evidence="4" key="2">
    <citation type="submission" date="2021-04" db="EMBL/GenBank/DDBJ databases">
        <authorList>
            <person name="Gilroy R."/>
        </authorList>
    </citation>
    <scope>NUCLEOTIDE SEQUENCE</scope>
    <source>
        <strain evidence="4">CHK33-7979</strain>
    </source>
</reference>
<evidence type="ECO:0000259" key="3">
    <source>
        <dbReference type="Pfam" id="PF09992"/>
    </source>
</evidence>
<dbReference type="Pfam" id="PF07833">
    <property type="entry name" value="Cu_amine_oxidN1"/>
    <property type="match status" value="1"/>
</dbReference>
<dbReference type="Proteomes" id="UP000886824">
    <property type="component" value="Unassembled WGS sequence"/>
</dbReference>
<keyword evidence="1" id="KW-0732">Signal</keyword>
<comment type="caution">
    <text evidence="4">The sequence shown here is derived from an EMBL/GenBank/DDBJ whole genome shotgun (WGS) entry which is preliminary data.</text>
</comment>
<dbReference type="Gene3D" id="3.30.457.10">
    <property type="entry name" value="Copper amine oxidase-like, N-terminal domain"/>
    <property type="match status" value="1"/>
</dbReference>
<evidence type="ECO:0000313" key="5">
    <source>
        <dbReference type="Proteomes" id="UP000886824"/>
    </source>
</evidence>
<protein>
    <submittedName>
        <fullName evidence="4">Phosphodiester glycosidase family protein</fullName>
    </submittedName>
</protein>
<keyword evidence="4" id="KW-0378">Hydrolase</keyword>
<feature type="signal peptide" evidence="1">
    <location>
        <begin position="1"/>
        <end position="26"/>
    </location>
</feature>
<dbReference type="PANTHER" id="PTHR40446">
    <property type="entry name" value="N-ACETYLGLUCOSAMINE-1-PHOSPHODIESTER ALPHA-N-ACETYLGLUCOSAMINIDASE"/>
    <property type="match status" value="1"/>
</dbReference>
<name>A0A9D1Z3H0_9FIRM</name>
<feature type="domain" description="Copper amine oxidase-like N-terminal" evidence="2">
    <location>
        <begin position="56"/>
        <end position="156"/>
    </location>
</feature>
<keyword evidence="4" id="KW-0326">Glycosidase</keyword>
<organism evidence="4 5">
    <name type="scientific">Candidatus Intestinimonas merdavium</name>
    <dbReference type="NCBI Taxonomy" id="2838622"/>
    <lineage>
        <taxon>Bacteria</taxon>
        <taxon>Bacillati</taxon>
        <taxon>Bacillota</taxon>
        <taxon>Clostridia</taxon>
        <taxon>Eubacteriales</taxon>
        <taxon>Intestinimonas</taxon>
    </lineage>
</organism>
<dbReference type="SUPFAM" id="SSF55383">
    <property type="entry name" value="Copper amine oxidase, domain N"/>
    <property type="match status" value="1"/>
</dbReference>
<dbReference type="InterPro" id="IPR036582">
    <property type="entry name" value="Mao_N_sf"/>
</dbReference>
<feature type="domain" description="Phosphodiester glycosidase" evidence="3">
    <location>
        <begin position="346"/>
        <end position="513"/>
    </location>
</feature>